<dbReference type="Gene3D" id="3.40.50.12780">
    <property type="entry name" value="N-terminal domain of ligase-like"/>
    <property type="match status" value="1"/>
</dbReference>
<accession>A0ABT9NYC6</accession>
<reference evidence="1 2" key="1">
    <citation type="submission" date="2023-07" db="EMBL/GenBank/DDBJ databases">
        <title>Sequencing the genomes of 1000 actinobacteria strains.</title>
        <authorList>
            <person name="Klenk H.-P."/>
        </authorList>
    </citation>
    <scope>NUCLEOTIDE SEQUENCE [LARGE SCALE GENOMIC DNA]</scope>
    <source>
        <strain evidence="1 2">DSM 44388</strain>
    </source>
</reference>
<dbReference type="SUPFAM" id="SSF56801">
    <property type="entry name" value="Acetyl-CoA synthetase-like"/>
    <property type="match status" value="1"/>
</dbReference>
<evidence type="ECO:0000313" key="1">
    <source>
        <dbReference type="EMBL" id="MDP9825415.1"/>
    </source>
</evidence>
<organism evidence="1 2">
    <name type="scientific">Kineosporia succinea</name>
    <dbReference type="NCBI Taxonomy" id="84632"/>
    <lineage>
        <taxon>Bacteria</taxon>
        <taxon>Bacillati</taxon>
        <taxon>Actinomycetota</taxon>
        <taxon>Actinomycetes</taxon>
        <taxon>Kineosporiales</taxon>
        <taxon>Kineosporiaceae</taxon>
        <taxon>Kineosporia</taxon>
    </lineage>
</organism>
<name>A0ABT9NYC6_9ACTN</name>
<keyword evidence="2" id="KW-1185">Reference proteome</keyword>
<comment type="caution">
    <text evidence="1">The sequence shown here is derived from an EMBL/GenBank/DDBJ whole genome shotgun (WGS) entry which is preliminary data.</text>
</comment>
<dbReference type="RefSeq" id="WP_307239167.1">
    <property type="nucleotide sequence ID" value="NZ_JAUSQZ010000001.1"/>
</dbReference>
<gene>
    <name evidence="1" type="ORF">J2S57_001164</name>
</gene>
<sequence length="244" mass="25774">MTATDVSSLISELLATDPGRPRVTWYGPDHERVEFSAKTLGNWVAKTAGLLVEELDCHPGSVVGIQLPVHWRSVTWLLAAWEVGVHAVVFDETADPRQATDMAFDVLVTDRPSSPPPGSIEAELVVVALPALATRWTGDVPPGAIDAAAEIRLQPDVFTPYARPTADTPALTTAAGTLTYGGLFAQETPEPGTRLLTGAGPSHAIEAYLAPLRAGGSVVLHHDLAALSDDARAHLVSQEQVTAI</sequence>
<evidence type="ECO:0000313" key="2">
    <source>
        <dbReference type="Proteomes" id="UP001235712"/>
    </source>
</evidence>
<dbReference type="NCBIfam" id="TIGR03089">
    <property type="entry name" value="TIGR03089 family protein"/>
    <property type="match status" value="1"/>
</dbReference>
<proteinExistence type="predicted"/>
<protein>
    <submittedName>
        <fullName evidence="1">Uncharacterized protein (TIGR03089 family)</fullName>
    </submittedName>
</protein>
<dbReference type="InterPro" id="IPR017523">
    <property type="entry name" value="Rv3268"/>
</dbReference>
<dbReference type="EMBL" id="JAUSQZ010000001">
    <property type="protein sequence ID" value="MDP9825415.1"/>
    <property type="molecule type" value="Genomic_DNA"/>
</dbReference>
<dbReference type="InterPro" id="IPR042099">
    <property type="entry name" value="ANL_N_sf"/>
</dbReference>
<dbReference type="Proteomes" id="UP001235712">
    <property type="component" value="Unassembled WGS sequence"/>
</dbReference>